<dbReference type="HAMAP" id="MF_00161">
    <property type="entry name" value="LspA"/>
    <property type="match status" value="1"/>
</dbReference>
<feature type="transmembrane region" description="Helical" evidence="9">
    <location>
        <begin position="110"/>
        <end position="132"/>
    </location>
</feature>
<gene>
    <name evidence="9" type="primary">lspA</name>
    <name evidence="12" type="ORF">AVDCRST_MAG46-3448</name>
</gene>
<keyword evidence="7 9" id="KW-1133">Transmembrane helix</keyword>
<dbReference type="PRINTS" id="PR00781">
    <property type="entry name" value="LIPOSIGPTASE"/>
</dbReference>
<keyword evidence="6 9" id="KW-0378">Hydrolase</keyword>
<keyword evidence="3 9" id="KW-0645">Protease</keyword>
<dbReference type="GO" id="GO:0004190">
    <property type="term" value="F:aspartic-type endopeptidase activity"/>
    <property type="evidence" value="ECO:0007669"/>
    <property type="project" value="UniProtKB-UniRule"/>
</dbReference>
<comment type="subcellular location">
    <subcellularLocation>
        <location evidence="9">Cell membrane</location>
        <topology evidence="9">Multi-pass membrane protein</topology>
    </subcellularLocation>
</comment>
<evidence type="ECO:0000256" key="2">
    <source>
        <dbReference type="ARBA" id="ARBA00022475"/>
    </source>
</evidence>
<dbReference type="InterPro" id="IPR001872">
    <property type="entry name" value="Peptidase_A8"/>
</dbReference>
<sequence>MYVIDQVTKAVAVRMLENEPSVSVIPGVLDLRFLRNPGAAFGVATSLTWLLSLAAIAVAIAVMVMASRLRNRTWALALGLLLAGAVGNLTDRIFRKPGVLRGHVVDFLEFPHWPVFNVADTALTIACLLIVLQSLRGIGIDGARTGKSFQPGTR</sequence>
<evidence type="ECO:0000256" key="5">
    <source>
        <dbReference type="ARBA" id="ARBA00022750"/>
    </source>
</evidence>
<dbReference type="GO" id="GO:0005886">
    <property type="term" value="C:plasma membrane"/>
    <property type="evidence" value="ECO:0007669"/>
    <property type="project" value="UniProtKB-SubCell"/>
</dbReference>
<comment type="catalytic activity">
    <reaction evidence="9 10">
        <text>Release of signal peptides from bacterial membrane prolipoproteins. Hydrolyzes -Xaa-Yaa-Zaa-|-(S,diacylglyceryl)Cys-, in which Xaa is hydrophobic (preferably Leu), and Yaa (Ala or Ser) and Zaa (Gly or Ala) have small, neutral side chains.</text>
        <dbReference type="EC" id="3.4.23.36"/>
    </reaction>
</comment>
<protein>
    <recommendedName>
        <fullName evidence="9">Lipoprotein signal peptidase</fullName>
        <ecNumber evidence="9">3.4.23.36</ecNumber>
    </recommendedName>
    <alternativeName>
        <fullName evidence="9">Prolipoprotein signal peptidase</fullName>
    </alternativeName>
    <alternativeName>
        <fullName evidence="9">Signal peptidase II</fullName>
        <shortName evidence="9">SPase II</shortName>
    </alternativeName>
</protein>
<accession>A0A6J4MLK3</accession>
<keyword evidence="8 9" id="KW-0472">Membrane</keyword>
<keyword evidence="4 9" id="KW-0812">Transmembrane</keyword>
<dbReference type="UniPathway" id="UPA00665"/>
<organism evidence="12">
    <name type="scientific">uncultured Nocardioidaceae bacterium</name>
    <dbReference type="NCBI Taxonomy" id="253824"/>
    <lineage>
        <taxon>Bacteria</taxon>
        <taxon>Bacillati</taxon>
        <taxon>Actinomycetota</taxon>
        <taxon>Actinomycetes</taxon>
        <taxon>Propionibacteriales</taxon>
        <taxon>Nocardioidaceae</taxon>
        <taxon>environmental samples</taxon>
    </lineage>
</organism>
<evidence type="ECO:0000256" key="4">
    <source>
        <dbReference type="ARBA" id="ARBA00022692"/>
    </source>
</evidence>
<dbReference type="GO" id="GO:0006508">
    <property type="term" value="P:proteolysis"/>
    <property type="evidence" value="ECO:0007669"/>
    <property type="project" value="UniProtKB-KW"/>
</dbReference>
<feature type="active site" evidence="9">
    <location>
        <position position="106"/>
    </location>
</feature>
<dbReference type="EC" id="3.4.23.36" evidence="9"/>
<evidence type="ECO:0000256" key="1">
    <source>
        <dbReference type="ARBA" id="ARBA00006139"/>
    </source>
</evidence>
<feature type="transmembrane region" description="Helical" evidence="9">
    <location>
        <begin position="39"/>
        <end position="66"/>
    </location>
</feature>
<evidence type="ECO:0000256" key="6">
    <source>
        <dbReference type="ARBA" id="ARBA00022801"/>
    </source>
</evidence>
<feature type="transmembrane region" description="Helical" evidence="9">
    <location>
        <begin position="73"/>
        <end position="90"/>
    </location>
</feature>
<keyword evidence="12" id="KW-0449">Lipoprotein</keyword>
<keyword evidence="5 9" id="KW-0064">Aspartyl protease</keyword>
<comment type="caution">
    <text evidence="9">Lacks conserved residue(s) required for the propagation of feature annotation.</text>
</comment>
<dbReference type="PANTHER" id="PTHR33695">
    <property type="entry name" value="LIPOPROTEIN SIGNAL PEPTIDASE"/>
    <property type="match status" value="1"/>
</dbReference>
<evidence type="ECO:0000256" key="10">
    <source>
        <dbReference type="RuleBase" id="RU000594"/>
    </source>
</evidence>
<comment type="pathway">
    <text evidence="9">Protein modification; lipoprotein biosynthesis (signal peptide cleavage).</text>
</comment>
<dbReference type="PANTHER" id="PTHR33695:SF1">
    <property type="entry name" value="LIPOPROTEIN SIGNAL PEPTIDASE"/>
    <property type="match status" value="1"/>
</dbReference>
<dbReference type="PROSITE" id="PS00855">
    <property type="entry name" value="SPASE_II"/>
    <property type="match status" value="1"/>
</dbReference>
<dbReference type="EMBL" id="CADCUD010000241">
    <property type="protein sequence ID" value="CAA9362888.1"/>
    <property type="molecule type" value="Genomic_DNA"/>
</dbReference>
<dbReference type="NCBIfam" id="TIGR00077">
    <property type="entry name" value="lspA"/>
    <property type="match status" value="1"/>
</dbReference>
<proteinExistence type="inferred from homology"/>
<evidence type="ECO:0000256" key="7">
    <source>
        <dbReference type="ARBA" id="ARBA00022989"/>
    </source>
</evidence>
<evidence type="ECO:0000313" key="12">
    <source>
        <dbReference type="EMBL" id="CAA9362888.1"/>
    </source>
</evidence>
<evidence type="ECO:0000256" key="8">
    <source>
        <dbReference type="ARBA" id="ARBA00023136"/>
    </source>
</evidence>
<dbReference type="Pfam" id="PF01252">
    <property type="entry name" value="Peptidase_A8"/>
    <property type="match status" value="1"/>
</dbReference>
<feature type="active site" evidence="9">
    <location>
        <position position="120"/>
    </location>
</feature>
<evidence type="ECO:0000256" key="9">
    <source>
        <dbReference type="HAMAP-Rule" id="MF_00161"/>
    </source>
</evidence>
<comment type="function">
    <text evidence="9 10">This protein specifically catalyzes the removal of signal peptides from prolipoproteins.</text>
</comment>
<evidence type="ECO:0000256" key="3">
    <source>
        <dbReference type="ARBA" id="ARBA00022670"/>
    </source>
</evidence>
<dbReference type="AlphaFoldDB" id="A0A6J4MLK3"/>
<name>A0A6J4MLK3_9ACTN</name>
<reference evidence="12" key="1">
    <citation type="submission" date="2020-02" db="EMBL/GenBank/DDBJ databases">
        <authorList>
            <person name="Meier V. D."/>
        </authorList>
    </citation>
    <scope>NUCLEOTIDE SEQUENCE</scope>
    <source>
        <strain evidence="12">AVDCRST_MAG46</strain>
    </source>
</reference>
<evidence type="ECO:0000256" key="11">
    <source>
        <dbReference type="RuleBase" id="RU004181"/>
    </source>
</evidence>
<keyword evidence="2 9" id="KW-1003">Cell membrane</keyword>
<comment type="similarity">
    <text evidence="1 9 11">Belongs to the peptidase A8 family.</text>
</comment>